<dbReference type="EMBL" id="LDJK01000020">
    <property type="protein sequence ID" value="KRG74776.1"/>
    <property type="molecule type" value="Genomic_DNA"/>
</dbReference>
<dbReference type="SUPFAM" id="SSF49354">
    <property type="entry name" value="PapD-like"/>
    <property type="match status" value="1"/>
</dbReference>
<dbReference type="PANTHER" id="PTHR30251:SF4">
    <property type="entry name" value="SLR1668 PROTEIN"/>
    <property type="match status" value="1"/>
</dbReference>
<name>A0A0R0DCQ0_9GAMM</name>
<dbReference type="InterPro" id="IPR016147">
    <property type="entry name" value="Pili_assmbl_chaperone_N"/>
</dbReference>
<dbReference type="PANTHER" id="PTHR30251">
    <property type="entry name" value="PILUS ASSEMBLY CHAPERONE"/>
    <property type="match status" value="1"/>
</dbReference>
<dbReference type="GO" id="GO:0071555">
    <property type="term" value="P:cell wall organization"/>
    <property type="evidence" value="ECO:0007669"/>
    <property type="project" value="InterPro"/>
</dbReference>
<dbReference type="AlphaFoldDB" id="A0A0R0DCQ0"/>
<dbReference type="PATRIC" id="fig|517011.3.peg.922"/>
<dbReference type="GO" id="GO:0030288">
    <property type="term" value="C:outer membrane-bounded periplasmic space"/>
    <property type="evidence" value="ECO:0007669"/>
    <property type="project" value="InterPro"/>
</dbReference>
<comment type="caution">
    <text evidence="2">The sequence shown here is derived from an EMBL/GenBank/DDBJ whole genome shotgun (WGS) entry which is preliminary data.</text>
</comment>
<feature type="domain" description="Pili assembly chaperone N-terminal" evidence="1">
    <location>
        <begin position="15"/>
        <end position="105"/>
    </location>
</feature>
<accession>A0A0R0DCQ0</accession>
<reference evidence="2 3" key="1">
    <citation type="submission" date="2015-05" db="EMBL/GenBank/DDBJ databases">
        <title>Genome sequencing and analysis of members of genus Stenotrophomonas.</title>
        <authorList>
            <person name="Patil P.P."/>
            <person name="Midha S."/>
            <person name="Patil P.B."/>
        </authorList>
    </citation>
    <scope>NUCLEOTIDE SEQUENCE [LARGE SCALE GENOMIC DNA]</scope>
    <source>
        <strain evidence="2 3">DSM 21508</strain>
    </source>
</reference>
<evidence type="ECO:0000313" key="2">
    <source>
        <dbReference type="EMBL" id="KRG74776.1"/>
    </source>
</evidence>
<evidence type="ECO:0000259" key="1">
    <source>
        <dbReference type="Pfam" id="PF00345"/>
    </source>
</evidence>
<protein>
    <recommendedName>
        <fullName evidence="1">Pili assembly chaperone N-terminal domain-containing protein</fullName>
    </recommendedName>
</protein>
<dbReference type="Pfam" id="PF00345">
    <property type="entry name" value="PapD_N"/>
    <property type="match status" value="1"/>
</dbReference>
<gene>
    <name evidence="2" type="ORF">ABB28_06510</name>
</gene>
<sequence length="223" mass="23522">MALLLAGCAGASQALELRPTTLQLQPGQTQAELWLVNDQPSPWQGRILVHQWDQSSGRDRLRPTTAIVASPALPHLPAGARQRVRLVLPAALHAPGEQAFRVLIEPSDPRLPRYSLPLFISPQRTVASALSAQLGARGATPCLRLHNPGSHRARLQDLAFVAAGGARQLLQPGLSGYVLPGATVCWGLPERADGYAGGRFQARRDGTAAEDLGPIAAGASAGL</sequence>
<dbReference type="Gene3D" id="2.60.40.10">
    <property type="entry name" value="Immunoglobulins"/>
    <property type="match status" value="1"/>
</dbReference>
<proteinExistence type="predicted"/>
<dbReference type="InterPro" id="IPR013783">
    <property type="entry name" value="Ig-like_fold"/>
</dbReference>
<dbReference type="Proteomes" id="UP000051386">
    <property type="component" value="Unassembled WGS sequence"/>
</dbReference>
<keyword evidence="3" id="KW-1185">Reference proteome</keyword>
<organism evidence="2 3">
    <name type="scientific">Stenotrophomonas chelatiphaga</name>
    <dbReference type="NCBI Taxonomy" id="517011"/>
    <lineage>
        <taxon>Bacteria</taxon>
        <taxon>Pseudomonadati</taxon>
        <taxon>Pseudomonadota</taxon>
        <taxon>Gammaproteobacteria</taxon>
        <taxon>Lysobacterales</taxon>
        <taxon>Lysobacteraceae</taxon>
        <taxon>Stenotrophomonas</taxon>
    </lineage>
</organism>
<dbReference type="InterPro" id="IPR008962">
    <property type="entry name" value="PapD-like_sf"/>
</dbReference>
<evidence type="ECO:0000313" key="3">
    <source>
        <dbReference type="Proteomes" id="UP000051386"/>
    </source>
</evidence>
<dbReference type="InterPro" id="IPR050643">
    <property type="entry name" value="Periplasmic_pilus_chap"/>
</dbReference>